<accession>A0A3B1C9Z2</accession>
<dbReference type="InterPro" id="IPR014719">
    <property type="entry name" value="Ribosomal_bL12_C/ClpS-like"/>
</dbReference>
<dbReference type="InterPro" id="IPR022935">
    <property type="entry name" value="ClpS"/>
</dbReference>
<dbReference type="SUPFAM" id="SSF54736">
    <property type="entry name" value="ClpS-like"/>
    <property type="match status" value="1"/>
</dbReference>
<sequence length="106" mass="12203">MIGTEQPYSVKEPWMDSLTRDSLAPLHWVVMHNDPVTTMDFVVDTLVNEFGMSHDAAIEAMYRIHYTGLDKVAIMPLERAEFKVENIRRTARMQGFPLTCTIETDQ</sequence>
<dbReference type="InterPro" id="IPR003769">
    <property type="entry name" value="ClpS_core"/>
</dbReference>
<proteinExistence type="inferred from homology"/>
<dbReference type="EMBL" id="UOGC01000110">
    <property type="protein sequence ID" value="VAX20784.1"/>
    <property type="molecule type" value="Genomic_DNA"/>
</dbReference>
<dbReference type="Pfam" id="PF02617">
    <property type="entry name" value="ClpS"/>
    <property type="match status" value="1"/>
</dbReference>
<dbReference type="Gene3D" id="3.30.1390.10">
    <property type="match status" value="1"/>
</dbReference>
<feature type="domain" description="Adaptor protein ClpS core" evidence="1">
    <location>
        <begin position="25"/>
        <end position="101"/>
    </location>
</feature>
<dbReference type="AlphaFoldDB" id="A0A3B1C9Z2"/>
<name>A0A3B1C9Z2_9ZZZZ</name>
<protein>
    <recommendedName>
        <fullName evidence="1">Adaptor protein ClpS core domain-containing protein</fullName>
    </recommendedName>
</protein>
<gene>
    <name evidence="2" type="ORF">MNBD_NITROSPINAE01-1189</name>
</gene>
<evidence type="ECO:0000259" key="1">
    <source>
        <dbReference type="Pfam" id="PF02617"/>
    </source>
</evidence>
<dbReference type="GO" id="GO:0030163">
    <property type="term" value="P:protein catabolic process"/>
    <property type="evidence" value="ECO:0007669"/>
    <property type="project" value="InterPro"/>
</dbReference>
<reference evidence="2" key="1">
    <citation type="submission" date="2018-06" db="EMBL/GenBank/DDBJ databases">
        <authorList>
            <person name="Zhirakovskaya E."/>
        </authorList>
    </citation>
    <scope>NUCLEOTIDE SEQUENCE</scope>
</reference>
<dbReference type="GO" id="GO:0006508">
    <property type="term" value="P:proteolysis"/>
    <property type="evidence" value="ECO:0007669"/>
    <property type="project" value="InterPro"/>
</dbReference>
<dbReference type="HAMAP" id="MF_00302">
    <property type="entry name" value="ClpS"/>
    <property type="match status" value="1"/>
</dbReference>
<evidence type="ECO:0000313" key="2">
    <source>
        <dbReference type="EMBL" id="VAX20784.1"/>
    </source>
</evidence>
<organism evidence="2">
    <name type="scientific">hydrothermal vent metagenome</name>
    <dbReference type="NCBI Taxonomy" id="652676"/>
    <lineage>
        <taxon>unclassified sequences</taxon>
        <taxon>metagenomes</taxon>
        <taxon>ecological metagenomes</taxon>
    </lineage>
</organism>